<sequence length="37" mass="4393">MWWSNYPARRALTAAPDIRVTDREYGNDDSYRLVLGY</sequence>
<protein>
    <submittedName>
        <fullName evidence="1">Uncharacterized protein</fullName>
    </submittedName>
</protein>
<name>E7QTM3_HALPU</name>
<evidence type="ECO:0000313" key="1">
    <source>
        <dbReference type="EMBL" id="EFW91952.1"/>
    </source>
</evidence>
<dbReference type="Proteomes" id="UP000003751">
    <property type="component" value="Unassembled WGS sequence"/>
</dbReference>
<gene>
    <name evidence="1" type="ORF">ZOD2009_10755</name>
</gene>
<dbReference type="AlphaFoldDB" id="E7QTM3"/>
<comment type="caution">
    <text evidence="1">The sequence shown here is derived from an EMBL/GenBank/DDBJ whole genome shotgun (WGS) entry which is preliminary data.</text>
</comment>
<dbReference type="PATRIC" id="fig|797209.4.peg.2111"/>
<dbReference type="EMBL" id="AEMG01000009">
    <property type="protein sequence ID" value="EFW91952.1"/>
    <property type="molecule type" value="Genomic_DNA"/>
</dbReference>
<reference evidence="1 2" key="1">
    <citation type="journal article" date="2014" name="ISME J.">
        <title>Trehalose/2-sulfotrehalose biosynthesis and glycine-betaine uptake are widely spread mechanisms for osmoadaptation in the Halobacteriales.</title>
        <authorList>
            <person name="Youssef N.H."/>
            <person name="Savage-Ashlock K.N."/>
            <person name="McCully A.L."/>
            <person name="Luedtke B."/>
            <person name="Shaw E.I."/>
            <person name="Hoff W.D."/>
            <person name="Elshahed M.S."/>
        </authorList>
    </citation>
    <scope>NUCLEOTIDE SEQUENCE [LARGE SCALE GENOMIC DNA]</scope>
    <source>
        <strain evidence="1 2">DX253</strain>
    </source>
</reference>
<accession>E7QTM3</accession>
<evidence type="ECO:0000313" key="2">
    <source>
        <dbReference type="Proteomes" id="UP000003751"/>
    </source>
</evidence>
<organism evidence="1 2">
    <name type="scientific">Haladaptatus paucihalophilus DX253</name>
    <dbReference type="NCBI Taxonomy" id="797209"/>
    <lineage>
        <taxon>Archaea</taxon>
        <taxon>Methanobacteriati</taxon>
        <taxon>Methanobacteriota</taxon>
        <taxon>Stenosarchaea group</taxon>
        <taxon>Halobacteria</taxon>
        <taxon>Halobacteriales</taxon>
        <taxon>Haladaptataceae</taxon>
        <taxon>Haladaptatus</taxon>
    </lineage>
</organism>
<proteinExistence type="predicted"/>